<name>A0ABQ3QT14_9ACTN</name>
<evidence type="ECO:0000313" key="3">
    <source>
        <dbReference type="Proteomes" id="UP001050808"/>
    </source>
</evidence>
<comment type="caution">
    <text evidence="2">The sequence shown here is derived from an EMBL/GenBank/DDBJ whole genome shotgun (WGS) entry which is preliminary data.</text>
</comment>
<feature type="compositionally biased region" description="Basic and acidic residues" evidence="1">
    <location>
        <begin position="1"/>
        <end position="15"/>
    </location>
</feature>
<dbReference type="EMBL" id="BNDY01000017">
    <property type="protein sequence ID" value="GHI40431.1"/>
    <property type="molecule type" value="Genomic_DNA"/>
</dbReference>
<proteinExistence type="predicted"/>
<organism evidence="2 3">
    <name type="scientific">Streptomyces violascens</name>
    <dbReference type="NCBI Taxonomy" id="67381"/>
    <lineage>
        <taxon>Bacteria</taxon>
        <taxon>Bacillati</taxon>
        <taxon>Actinomycetota</taxon>
        <taxon>Actinomycetes</taxon>
        <taxon>Kitasatosporales</taxon>
        <taxon>Streptomycetaceae</taxon>
        <taxon>Streptomyces</taxon>
    </lineage>
</organism>
<feature type="region of interest" description="Disordered" evidence="1">
    <location>
        <begin position="34"/>
        <end position="58"/>
    </location>
</feature>
<feature type="region of interest" description="Disordered" evidence="1">
    <location>
        <begin position="1"/>
        <end position="22"/>
    </location>
</feature>
<dbReference type="Proteomes" id="UP001050808">
    <property type="component" value="Unassembled WGS sequence"/>
</dbReference>
<sequence>MHDIDLDTVGSDERAGPLGQTNGHIVEEVEILQKHAAQRQGQRAAPPFDSRGTVPRPS</sequence>
<accession>A0ABQ3QT14</accession>
<protein>
    <submittedName>
        <fullName evidence="2">Uncharacterized protein</fullName>
    </submittedName>
</protein>
<reference evidence="2" key="1">
    <citation type="submission" date="2024-05" db="EMBL/GenBank/DDBJ databases">
        <title>Whole genome shotgun sequence of Streptomyces violascens NBRC 12920.</title>
        <authorList>
            <person name="Komaki H."/>
            <person name="Tamura T."/>
        </authorList>
    </citation>
    <scope>NUCLEOTIDE SEQUENCE</scope>
    <source>
        <strain evidence="2">NBRC 12920</strain>
    </source>
</reference>
<evidence type="ECO:0000256" key="1">
    <source>
        <dbReference type="SAM" id="MobiDB-lite"/>
    </source>
</evidence>
<evidence type="ECO:0000313" key="2">
    <source>
        <dbReference type="EMBL" id="GHI40431.1"/>
    </source>
</evidence>
<keyword evidence="3" id="KW-1185">Reference proteome</keyword>
<gene>
    <name evidence="2" type="ORF">Sviol_48390</name>
</gene>